<dbReference type="SUPFAM" id="SSF57850">
    <property type="entry name" value="RING/U-box"/>
    <property type="match status" value="1"/>
</dbReference>
<dbReference type="Proteomes" id="UP000267516">
    <property type="component" value="Segment"/>
</dbReference>
<evidence type="ECO:0000313" key="7">
    <source>
        <dbReference type="Proteomes" id="UP000267277"/>
    </source>
</evidence>
<dbReference type="Proteomes" id="UP000278929">
    <property type="component" value="Genome"/>
</dbReference>
<keyword evidence="1" id="KW-0862">Zinc</keyword>
<proteinExistence type="predicted"/>
<feature type="region of interest" description="Disordered" evidence="2">
    <location>
        <begin position="1"/>
        <end position="29"/>
    </location>
</feature>
<reference evidence="5" key="3">
    <citation type="submission" date="2017-03" db="EMBL/GenBank/DDBJ databases">
        <title>A VP24-truncated isolate of white spot syndrome virus is inefficient in per os infection.</title>
        <authorList>
            <person name="Han Y."/>
            <person name="Li F."/>
            <person name="Xu L."/>
            <person name="Huang W."/>
            <person name="Yang F."/>
        </authorList>
    </citation>
    <scope>NUCLEOTIDE SEQUENCE</scope>
    <source>
        <strain evidence="5">CN04</strain>
    </source>
</reference>
<dbReference type="Gene3D" id="1.25.40.20">
    <property type="entry name" value="Ankyrin repeat-containing domain"/>
    <property type="match status" value="1"/>
</dbReference>
<dbReference type="EMBL" id="MF768985">
    <property type="protein sequence ID" value="ATU83381.1"/>
    <property type="molecule type" value="Genomic_DNA"/>
</dbReference>
<evidence type="ECO:0000313" key="4">
    <source>
        <dbReference type="EMBL" id="ALN66349.1"/>
    </source>
</evidence>
<reference evidence="4 7" key="2">
    <citation type="submission" date="2015-11" db="EMBL/GenBank/DDBJ databases">
        <title>Comparative analysis of genome sequences of three different virulent isolates of white spot syndrome virus.</title>
        <authorList>
            <person name="Gao M."/>
            <person name="Yang F."/>
            <person name="Xu L."/>
            <person name="Li F."/>
        </authorList>
    </citation>
    <scope>NUCLEOTIDE SEQUENCE [LARGE SCALE GENOMIC DNA]</scope>
    <source>
        <strain evidence="4 7">CN03</strain>
    </source>
</reference>
<evidence type="ECO:0000256" key="2">
    <source>
        <dbReference type="SAM" id="MobiDB-lite"/>
    </source>
</evidence>
<sequence>MSSTSSSTKKRVHEEDENLIPQPKKKKSKKVLPFPVDKYRAVDKKVVNLIHKILDQEKDHLSSTELQMITECNGAREDLLKHLLDEGEFNPTIIEVVSSMPIETIYEILSSSADDKKFVQISLSMLIHILFFADKGTMWVSNACVQNVLGNDYKVEFENIRKKYLILEDLLNGVSNHWSEHGPLSHMLHSSIPIVQDMLLNRLVRYFSTYDGDAQFDISFIINSVLWGIDKSVLNELTQLISRGVFIVSYVPMRVRTPSKDSNRPQNTPSQNMSALGMKLNTFSSRISVYRNNTFKKLTELVHNFDYGSKDASSSSPPPPPSLSDSVNTFVRLYTNYDIFLKVISDWKMPYGFFKKTFDVLYSKGLMTLSVSEYTLKKELVTFLRALKEREILIYKMEKRDIICILKKSLFGFNFRCLKQLLPLFKHFLKIEEVKHIARFVFRDYSLMCKTQKDLQSFPAIQSASLFMEEFPWLAKTWIDDDDDEGGKGHTLLTFAIVHRYPLISQLISHPILKSLVNTTCRDKHFTPLMHLANTSIMYQCNTLLCLIINGAKPEFINKFNENVLHIAIENVNYGVITELRGTLSSEQIEKMVNVRRMMDNTTPLMIALARENIVLAQLFDGLYKPKIKVRFGSSKRLRIPEFVLLKGLKESVAYLETRNISYDINIIKDAVMDNSLFEEEYEIAAAGLRGNNCDPEADEKTMNTWNFFTKNSTKWASSIFQKNRQKFVKIVDGMNRTYEDSECAICLDSLDGDLPSGRTTCGHCFHNVCWLSLIRMSGPNNGSRARGGGIKCPSCRQVTCLGKRLGVADYDIETEEERDTKNVVPSVEEGRREWRKIGVDRYEFLVGGVWTNEIKL</sequence>
<dbReference type="EMBL" id="KT995471">
    <property type="protein sequence ID" value="ALN66349.1"/>
    <property type="molecule type" value="Genomic_DNA"/>
</dbReference>
<dbReference type="SMART" id="SM00184">
    <property type="entry name" value="RING"/>
    <property type="match status" value="1"/>
</dbReference>
<evidence type="ECO:0000313" key="5">
    <source>
        <dbReference type="EMBL" id="ASA40420.1"/>
    </source>
</evidence>
<organism evidence="4 7">
    <name type="scientific">White spot syndrome virus</name>
    <dbReference type="NCBI Taxonomy" id="342409"/>
    <lineage>
        <taxon>Viruses</taxon>
        <taxon>Viruses incertae sedis</taxon>
        <taxon>Naldaviricetes</taxon>
        <taxon>Nimaviridae</taxon>
        <taxon>Whispovirus</taxon>
    </lineage>
</organism>
<feature type="domain" description="RING-type" evidence="3">
    <location>
        <begin position="744"/>
        <end position="797"/>
    </location>
</feature>
<protein>
    <submittedName>
        <fullName evidence="6">ORF245</fullName>
    </submittedName>
    <submittedName>
        <fullName evidence="5">Wsv199</fullName>
    </submittedName>
</protein>
<dbReference type="SUPFAM" id="SSF48403">
    <property type="entry name" value="Ankyrin repeat"/>
    <property type="match status" value="1"/>
</dbReference>
<evidence type="ECO:0000259" key="3">
    <source>
        <dbReference type="PROSITE" id="PS50089"/>
    </source>
</evidence>
<dbReference type="PROSITE" id="PS50089">
    <property type="entry name" value="ZF_RING_2"/>
    <property type="match status" value="1"/>
</dbReference>
<dbReference type="Proteomes" id="UP000267277">
    <property type="component" value="Segment"/>
</dbReference>
<dbReference type="InterPro" id="IPR001841">
    <property type="entry name" value="Znf_RING"/>
</dbReference>
<accession>A0A0S2E6E4</accession>
<dbReference type="CDD" id="cd16448">
    <property type="entry name" value="RING-H2"/>
    <property type="match status" value="1"/>
</dbReference>
<dbReference type="EMBL" id="KY827813">
    <property type="protein sequence ID" value="ASA40420.1"/>
    <property type="molecule type" value="Genomic_DNA"/>
</dbReference>
<name>A0A0S2E6E4_9VIRU</name>
<keyword evidence="1" id="KW-0863">Zinc-finger</keyword>
<dbReference type="InterPro" id="IPR036770">
    <property type="entry name" value="Ankyrin_rpt-contain_sf"/>
</dbReference>
<reference evidence="6" key="4">
    <citation type="journal article" date="2018" name="Aquaculture">
        <title>Complete genome sequence of a white spot syndrome virus associated with a disease incursion in Australia.</title>
        <authorList>
            <person name="Oakey J."/>
            <person name="Smith C.S."/>
        </authorList>
    </citation>
    <scope>NUCLEOTIDE SEQUENCE [LARGE SCALE GENOMIC DNA]</scope>
    <source>
        <strain evidence="6">WSSV-AU</strain>
    </source>
</reference>
<dbReference type="Gene3D" id="3.30.40.10">
    <property type="entry name" value="Zinc/RING finger domain, C3HC4 (zinc finger)"/>
    <property type="match status" value="1"/>
</dbReference>
<dbReference type="InterPro" id="IPR013083">
    <property type="entry name" value="Znf_RING/FYVE/PHD"/>
</dbReference>
<keyword evidence="1" id="KW-0479">Metal-binding</keyword>
<evidence type="ECO:0000313" key="6">
    <source>
        <dbReference type="EMBL" id="ATU83381.1"/>
    </source>
</evidence>
<reference evidence="5" key="1">
    <citation type="journal article" date="2015" name="J. Virol.">
        <title>VP24 Is a Chitin-Binding Protein Involved in White Spot Syndrome Virus Infection.</title>
        <authorList>
            <person name="Li Z."/>
            <person name="Li F."/>
            <person name="Han Y."/>
            <person name="Xu L."/>
            <person name="Yang F."/>
        </authorList>
    </citation>
    <scope>NUCLEOTIDE SEQUENCE [LARGE SCALE GENOMIC DNA]</scope>
    <source>
        <strain evidence="5">CN04</strain>
    </source>
</reference>
<dbReference type="GO" id="GO:0008270">
    <property type="term" value="F:zinc ion binding"/>
    <property type="evidence" value="ECO:0007669"/>
    <property type="project" value="UniProtKB-KW"/>
</dbReference>
<evidence type="ECO:0000256" key="1">
    <source>
        <dbReference type="PROSITE-ProRule" id="PRU00175"/>
    </source>
</evidence>